<evidence type="ECO:0000313" key="4">
    <source>
        <dbReference type="Proteomes" id="UP000316096"/>
    </source>
</evidence>
<keyword evidence="1 3" id="KW-0378">Hydrolase</keyword>
<dbReference type="InterPro" id="IPR050287">
    <property type="entry name" value="MTA/SAH_deaminase"/>
</dbReference>
<dbReference type="Proteomes" id="UP000316096">
    <property type="component" value="Unassembled WGS sequence"/>
</dbReference>
<evidence type="ECO:0000256" key="1">
    <source>
        <dbReference type="ARBA" id="ARBA00022801"/>
    </source>
</evidence>
<dbReference type="AlphaFoldDB" id="A0A543CTK5"/>
<feature type="domain" description="Amidohydrolase-related" evidence="2">
    <location>
        <begin position="71"/>
        <end position="430"/>
    </location>
</feature>
<protein>
    <submittedName>
        <fullName evidence="3">Cytosine/adenosine deaminase-related metal-dependent hydrolase</fullName>
    </submittedName>
</protein>
<dbReference type="InterPro" id="IPR032466">
    <property type="entry name" value="Metal_Hydrolase"/>
</dbReference>
<evidence type="ECO:0000313" key="3">
    <source>
        <dbReference type="EMBL" id="TQM00424.1"/>
    </source>
</evidence>
<accession>A0A543CTK5</accession>
<dbReference type="PANTHER" id="PTHR43794">
    <property type="entry name" value="AMINOHYDROLASE SSNA-RELATED"/>
    <property type="match status" value="1"/>
</dbReference>
<organism evidence="3 4">
    <name type="scientific">Actinoallomurus bryophytorum</name>
    <dbReference type="NCBI Taxonomy" id="1490222"/>
    <lineage>
        <taxon>Bacteria</taxon>
        <taxon>Bacillati</taxon>
        <taxon>Actinomycetota</taxon>
        <taxon>Actinomycetes</taxon>
        <taxon>Streptosporangiales</taxon>
        <taxon>Thermomonosporaceae</taxon>
        <taxon>Actinoallomurus</taxon>
    </lineage>
</organism>
<dbReference type="GO" id="GO:0016810">
    <property type="term" value="F:hydrolase activity, acting on carbon-nitrogen (but not peptide) bonds"/>
    <property type="evidence" value="ECO:0007669"/>
    <property type="project" value="InterPro"/>
</dbReference>
<sequence length="472" mass="50133">MPNIEGGAAENGRALSTTLLRNGHIISLDDTIDDLPRGDVLIDGDTIVAVGTDLDVCGPGRTTVIDAAGKIVIPGLVDSHRHVWQSAIGGRRSPGGHLDLALARLRDGYAPEDVYAGVLWGALQAIDAGITMVADWSPIGTTPAHADENVRALEDSGIRGLFLYGPPIGRNVMKWFVESTERHPPDVERMRAERLSDDTARVTMGLALRGPEFSTPEVTEHDFHLARDLALPISIHSGLPAYLARYRTIETLDERGLLGPDVHHTHGVRFSGGDLDRIAATGGSVTPCPIVDMSMAMSTYPVTGRAVAHGLLPALATDTPTGTGPDLFGEMRIALTAERARANAAARGRADPDEPVELGQRDVLRFCTVAGAAAWHLSDRIGTITPGKRADLVLIDPAQPQLCPLNDAAGTLVLNASAADVDTVIVDGRILKRDGRLTGPAAARVHRLIETSRRRLLARADLSGVVDDTRAG</sequence>
<proteinExistence type="predicted"/>
<dbReference type="NCBIfam" id="NF006056">
    <property type="entry name" value="PRK08204.1"/>
    <property type="match status" value="1"/>
</dbReference>
<dbReference type="PANTHER" id="PTHR43794:SF11">
    <property type="entry name" value="AMIDOHYDROLASE-RELATED DOMAIN-CONTAINING PROTEIN"/>
    <property type="match status" value="1"/>
</dbReference>
<reference evidence="3 4" key="1">
    <citation type="submission" date="2019-06" db="EMBL/GenBank/DDBJ databases">
        <title>Sequencing the genomes of 1000 actinobacteria strains.</title>
        <authorList>
            <person name="Klenk H.-P."/>
        </authorList>
    </citation>
    <scope>NUCLEOTIDE SEQUENCE [LARGE SCALE GENOMIC DNA]</scope>
    <source>
        <strain evidence="3 4">DSM 102200</strain>
    </source>
</reference>
<evidence type="ECO:0000259" key="2">
    <source>
        <dbReference type="Pfam" id="PF01979"/>
    </source>
</evidence>
<dbReference type="Gene3D" id="3.20.20.140">
    <property type="entry name" value="Metal-dependent hydrolases"/>
    <property type="match status" value="1"/>
</dbReference>
<comment type="caution">
    <text evidence="3">The sequence shown here is derived from an EMBL/GenBank/DDBJ whole genome shotgun (WGS) entry which is preliminary data.</text>
</comment>
<dbReference type="Pfam" id="PF01979">
    <property type="entry name" value="Amidohydro_1"/>
    <property type="match status" value="1"/>
</dbReference>
<gene>
    <name evidence="3" type="ORF">FB559_6137</name>
</gene>
<dbReference type="InterPro" id="IPR011059">
    <property type="entry name" value="Metal-dep_hydrolase_composite"/>
</dbReference>
<dbReference type="InterPro" id="IPR006680">
    <property type="entry name" value="Amidohydro-rel"/>
</dbReference>
<dbReference type="SUPFAM" id="SSF51338">
    <property type="entry name" value="Composite domain of metallo-dependent hydrolases"/>
    <property type="match status" value="1"/>
</dbReference>
<keyword evidence="4" id="KW-1185">Reference proteome</keyword>
<dbReference type="SUPFAM" id="SSF51556">
    <property type="entry name" value="Metallo-dependent hydrolases"/>
    <property type="match status" value="1"/>
</dbReference>
<name>A0A543CTK5_9ACTN</name>
<dbReference type="EMBL" id="VFOZ01000001">
    <property type="protein sequence ID" value="TQM00424.1"/>
    <property type="molecule type" value="Genomic_DNA"/>
</dbReference>
<dbReference type="Gene3D" id="2.30.40.10">
    <property type="entry name" value="Urease, subunit C, domain 1"/>
    <property type="match status" value="1"/>
</dbReference>